<keyword evidence="8 12" id="KW-0862">Zinc</keyword>
<dbReference type="InterPro" id="IPR043135">
    <property type="entry name" value="Fur_C"/>
</dbReference>
<evidence type="ECO:0000313" key="15">
    <source>
        <dbReference type="Proteomes" id="UP000620670"/>
    </source>
</evidence>
<dbReference type="InterPro" id="IPR036390">
    <property type="entry name" value="WH_DNA-bd_sf"/>
</dbReference>
<proteinExistence type="inferred from homology"/>
<reference evidence="15" key="1">
    <citation type="submission" date="2020-12" db="EMBL/GenBank/DDBJ databases">
        <title>Hymenobacter sp.</title>
        <authorList>
            <person name="Kim M.K."/>
        </authorList>
    </citation>
    <scope>NUCLEOTIDE SEQUENCE [LARGE SCALE GENOMIC DNA]</scope>
    <source>
        <strain evidence="15">BT325</strain>
    </source>
</reference>
<keyword evidence="12" id="KW-0408">Iron</keyword>
<dbReference type="Gene3D" id="3.30.1490.190">
    <property type="match status" value="1"/>
</dbReference>
<evidence type="ECO:0000256" key="6">
    <source>
        <dbReference type="ARBA" id="ARBA00022491"/>
    </source>
</evidence>
<dbReference type="PANTHER" id="PTHR33202:SF2">
    <property type="entry name" value="FERRIC UPTAKE REGULATION PROTEIN"/>
    <property type="match status" value="1"/>
</dbReference>
<evidence type="ECO:0000256" key="12">
    <source>
        <dbReference type="RuleBase" id="RU364037"/>
    </source>
</evidence>
<name>A0ABS0Y7Z3_9HYPH</name>
<dbReference type="Gene3D" id="1.10.10.10">
    <property type="entry name" value="Winged helix-like DNA-binding domain superfamily/Winged helix DNA-binding domain"/>
    <property type="match status" value="1"/>
</dbReference>
<evidence type="ECO:0000256" key="11">
    <source>
        <dbReference type="ARBA" id="ARBA00023163"/>
    </source>
</evidence>
<keyword evidence="5 12" id="KW-0963">Cytoplasm</keyword>
<evidence type="ECO:0000256" key="13">
    <source>
        <dbReference type="SAM" id="MobiDB-lite"/>
    </source>
</evidence>
<dbReference type="InterPro" id="IPR036388">
    <property type="entry name" value="WH-like_DNA-bd_sf"/>
</dbReference>
<dbReference type="InterPro" id="IPR002481">
    <property type="entry name" value="FUR"/>
</dbReference>
<evidence type="ECO:0000256" key="9">
    <source>
        <dbReference type="ARBA" id="ARBA00023015"/>
    </source>
</evidence>
<dbReference type="EMBL" id="JAELXT010000050">
    <property type="protein sequence ID" value="MBJ6128421.1"/>
    <property type="molecule type" value="Genomic_DNA"/>
</dbReference>
<evidence type="ECO:0000256" key="8">
    <source>
        <dbReference type="ARBA" id="ARBA00022833"/>
    </source>
</evidence>
<evidence type="ECO:0000256" key="7">
    <source>
        <dbReference type="ARBA" id="ARBA00022723"/>
    </source>
</evidence>
<keyword evidence="10 12" id="KW-0238">DNA-binding</keyword>
<feature type="compositionally biased region" description="Polar residues" evidence="13">
    <location>
        <begin position="146"/>
        <end position="156"/>
    </location>
</feature>
<gene>
    <name evidence="12" type="primary">fur</name>
    <name evidence="14" type="ORF">JAO75_23780</name>
</gene>
<comment type="subcellular location">
    <subcellularLocation>
        <location evidence="1 12">Cytoplasm</location>
    </subcellularLocation>
</comment>
<comment type="caution">
    <text evidence="14">The sequence shown here is derived from an EMBL/GenBank/DDBJ whole genome shotgun (WGS) entry which is preliminary data.</text>
</comment>
<protein>
    <recommendedName>
        <fullName evidence="4 12">Ferric uptake regulation protein</fullName>
    </recommendedName>
</protein>
<dbReference type="CDD" id="cd07153">
    <property type="entry name" value="Fur_like"/>
    <property type="match status" value="1"/>
</dbReference>
<sequence length="156" mass="17951">MTNRIEAQIRAKGLRLTGQRKLIAQVVASAHDHPDVPELHRRVAEEDDRISLATVYRTMKRFEELGILERHEFRDGRARYEPAAKRHHDHLIDVDTGTVIEFRSEEIERLQAVVARELGFDLVGHRLELYGRRRLPGRAPERQGAAGNNHSGARIR</sequence>
<dbReference type="Proteomes" id="UP000620670">
    <property type="component" value="Unassembled WGS sequence"/>
</dbReference>
<dbReference type="SUPFAM" id="SSF46785">
    <property type="entry name" value="Winged helix' DNA-binding domain"/>
    <property type="match status" value="1"/>
</dbReference>
<comment type="similarity">
    <text evidence="2 12">Belongs to the Fur family.</text>
</comment>
<evidence type="ECO:0000256" key="1">
    <source>
        <dbReference type="ARBA" id="ARBA00004496"/>
    </source>
</evidence>
<dbReference type="PANTHER" id="PTHR33202">
    <property type="entry name" value="ZINC UPTAKE REGULATION PROTEIN"/>
    <property type="match status" value="1"/>
</dbReference>
<evidence type="ECO:0000256" key="3">
    <source>
        <dbReference type="ARBA" id="ARBA00011738"/>
    </source>
</evidence>
<organism evidence="14 15">
    <name type="scientific">Microvirga splendida</name>
    <dbReference type="NCBI Taxonomy" id="2795727"/>
    <lineage>
        <taxon>Bacteria</taxon>
        <taxon>Pseudomonadati</taxon>
        <taxon>Pseudomonadota</taxon>
        <taxon>Alphaproteobacteria</taxon>
        <taxon>Hyphomicrobiales</taxon>
        <taxon>Methylobacteriaceae</taxon>
        <taxon>Microvirga</taxon>
    </lineage>
</organism>
<keyword evidence="11 12" id="KW-0804">Transcription</keyword>
<evidence type="ECO:0000256" key="4">
    <source>
        <dbReference type="ARBA" id="ARBA00020910"/>
    </source>
</evidence>
<keyword evidence="7 12" id="KW-0479">Metal-binding</keyword>
<comment type="subunit">
    <text evidence="3 12">Homodimer.</text>
</comment>
<evidence type="ECO:0000256" key="5">
    <source>
        <dbReference type="ARBA" id="ARBA00022490"/>
    </source>
</evidence>
<accession>A0ABS0Y7Z3</accession>
<keyword evidence="15" id="KW-1185">Reference proteome</keyword>
<keyword evidence="6 12" id="KW-0678">Repressor</keyword>
<evidence type="ECO:0000256" key="10">
    <source>
        <dbReference type="ARBA" id="ARBA00023125"/>
    </source>
</evidence>
<dbReference type="RefSeq" id="WP_199051692.1">
    <property type="nucleotide sequence ID" value="NZ_JAELXT010000050.1"/>
</dbReference>
<evidence type="ECO:0000256" key="2">
    <source>
        <dbReference type="ARBA" id="ARBA00007957"/>
    </source>
</evidence>
<feature type="region of interest" description="Disordered" evidence="13">
    <location>
        <begin position="134"/>
        <end position="156"/>
    </location>
</feature>
<keyword evidence="9 12" id="KW-0805">Transcription regulation</keyword>
<dbReference type="Pfam" id="PF01475">
    <property type="entry name" value="FUR"/>
    <property type="match status" value="1"/>
</dbReference>
<evidence type="ECO:0000313" key="14">
    <source>
        <dbReference type="EMBL" id="MBJ6128421.1"/>
    </source>
</evidence>